<evidence type="ECO:0000256" key="3">
    <source>
        <dbReference type="ARBA" id="ARBA00012203"/>
    </source>
</evidence>
<evidence type="ECO:0000256" key="4">
    <source>
        <dbReference type="ARBA" id="ARBA00019474"/>
    </source>
</evidence>
<keyword evidence="14" id="KW-0413">Isomerase</keyword>
<dbReference type="CDD" id="cd03197">
    <property type="entry name" value="GST_C_mPGES2"/>
    <property type="match status" value="1"/>
</dbReference>
<keyword evidence="8" id="KW-0812">Transmembrane</keyword>
<dbReference type="InterPro" id="IPR036282">
    <property type="entry name" value="Glutathione-S-Trfase_C_sf"/>
</dbReference>
<dbReference type="PROSITE" id="PS00195">
    <property type="entry name" value="GLUTAREDOXIN_1"/>
    <property type="match status" value="1"/>
</dbReference>
<dbReference type="InterPro" id="IPR040079">
    <property type="entry name" value="Glutathione_S-Trfase"/>
</dbReference>
<dbReference type="SFLD" id="SFLDS00019">
    <property type="entry name" value="Glutathione_Transferase_(cytos"/>
    <property type="match status" value="1"/>
</dbReference>
<feature type="domain" description="GST N-terminal" evidence="19">
    <location>
        <begin position="77"/>
        <end position="147"/>
    </location>
</feature>
<evidence type="ECO:0000256" key="15">
    <source>
        <dbReference type="ARBA" id="ARBA00023930"/>
    </source>
</evidence>
<dbReference type="PANTHER" id="PTHR12782:SF5">
    <property type="entry name" value="PROSTAGLANDIN E SYNTHASE 2"/>
    <property type="match status" value="1"/>
</dbReference>
<evidence type="ECO:0000256" key="17">
    <source>
        <dbReference type="ARBA" id="ARBA00031041"/>
    </source>
</evidence>
<dbReference type="GO" id="GO:0005739">
    <property type="term" value="C:mitochondrion"/>
    <property type="evidence" value="ECO:0007669"/>
    <property type="project" value="TreeGrafter"/>
</dbReference>
<evidence type="ECO:0000256" key="12">
    <source>
        <dbReference type="ARBA" id="ARBA00023136"/>
    </source>
</evidence>
<comment type="subcellular location">
    <subcellularLocation>
        <location evidence="18">Endomembrane system</location>
        <topology evidence="18">Single-pass membrane protein</topology>
    </subcellularLocation>
</comment>
<keyword evidence="5" id="KW-0644">Prostaglandin metabolism</keyword>
<dbReference type="Gene3D" id="3.40.30.10">
    <property type="entry name" value="Glutaredoxin"/>
    <property type="match status" value="1"/>
</dbReference>
<evidence type="ECO:0000256" key="11">
    <source>
        <dbReference type="ARBA" id="ARBA00023098"/>
    </source>
</evidence>
<dbReference type="GO" id="GO:0012505">
    <property type="term" value="C:endomembrane system"/>
    <property type="evidence" value="ECO:0007669"/>
    <property type="project" value="UniProtKB-SubCell"/>
</dbReference>
<accession>A0A8K0AJ44</accession>
<protein>
    <recommendedName>
        <fullName evidence="4">Prostaglandin E synthase 2</fullName>
        <ecNumber evidence="3">5.3.99.3</ecNumber>
    </recommendedName>
    <alternativeName>
        <fullName evidence="17">Microsomal prostaglandin E synthase 2</fullName>
    </alternativeName>
</protein>
<comment type="caution">
    <text evidence="20">The sequence shown here is derived from an EMBL/GenBank/DDBJ whole genome shotgun (WGS) entry which is preliminary data.</text>
</comment>
<evidence type="ECO:0000256" key="8">
    <source>
        <dbReference type="ARBA" id="ARBA00022692"/>
    </source>
</evidence>
<dbReference type="SUPFAM" id="SSF52833">
    <property type="entry name" value="Thioredoxin-like"/>
    <property type="match status" value="1"/>
</dbReference>
<dbReference type="GO" id="GO:0001516">
    <property type="term" value="P:prostaglandin biosynthetic process"/>
    <property type="evidence" value="ECO:0007669"/>
    <property type="project" value="UniProtKB-UniPathway"/>
</dbReference>
<dbReference type="InterPro" id="IPR011767">
    <property type="entry name" value="GLR_AS"/>
</dbReference>
<keyword evidence="6" id="KW-0444">Lipid biosynthesis</keyword>
<dbReference type="PROSITE" id="PS51354">
    <property type="entry name" value="GLUTAREDOXIN_2"/>
    <property type="match status" value="1"/>
</dbReference>
<dbReference type="PANTHER" id="PTHR12782">
    <property type="entry name" value="MICROSOMAL PROSTAGLANDIN E SYNTHASE-2"/>
    <property type="match status" value="1"/>
</dbReference>
<dbReference type="UniPathway" id="UPA00662"/>
<dbReference type="InterPro" id="IPR034334">
    <property type="entry name" value="PGES2"/>
</dbReference>
<dbReference type="AlphaFoldDB" id="A0A8K0AJ44"/>
<evidence type="ECO:0000256" key="16">
    <source>
        <dbReference type="ARBA" id="ARBA00023931"/>
    </source>
</evidence>
<evidence type="ECO:0000256" key="2">
    <source>
        <dbReference type="ARBA" id="ARBA00007409"/>
    </source>
</evidence>
<evidence type="ECO:0000256" key="9">
    <source>
        <dbReference type="ARBA" id="ARBA00022832"/>
    </source>
</evidence>
<evidence type="ECO:0000313" key="21">
    <source>
        <dbReference type="Proteomes" id="UP000799049"/>
    </source>
</evidence>
<dbReference type="OrthoDB" id="423541at2759"/>
<dbReference type="InterPro" id="IPR004045">
    <property type="entry name" value="Glutathione_S-Trfase_N"/>
</dbReference>
<dbReference type="InterPro" id="IPR034335">
    <property type="entry name" value="PGES2_C"/>
</dbReference>
<evidence type="ECO:0000256" key="6">
    <source>
        <dbReference type="ARBA" id="ARBA00022516"/>
    </source>
</evidence>
<dbReference type="Proteomes" id="UP000799049">
    <property type="component" value="Unassembled WGS sequence"/>
</dbReference>
<evidence type="ECO:0000259" key="19">
    <source>
        <dbReference type="Pfam" id="PF13417"/>
    </source>
</evidence>
<proteinExistence type="inferred from homology"/>
<evidence type="ECO:0000256" key="13">
    <source>
        <dbReference type="ARBA" id="ARBA00023160"/>
    </source>
</evidence>
<dbReference type="SFLD" id="SFLDG01182">
    <property type="entry name" value="Prostaglandin_E_synthase_like"/>
    <property type="match status" value="1"/>
</dbReference>
<dbReference type="EC" id="5.3.99.3" evidence="3"/>
<organism evidence="20 21">
    <name type="scientific">Andalucia godoyi</name>
    <name type="common">Flagellate</name>
    <dbReference type="NCBI Taxonomy" id="505711"/>
    <lineage>
        <taxon>Eukaryota</taxon>
        <taxon>Discoba</taxon>
        <taxon>Jakobida</taxon>
        <taxon>Andalucina</taxon>
        <taxon>Andaluciidae</taxon>
        <taxon>Andalucia</taxon>
    </lineage>
</organism>
<evidence type="ECO:0000256" key="1">
    <source>
        <dbReference type="ARBA" id="ARBA00004702"/>
    </source>
</evidence>
<evidence type="ECO:0000256" key="10">
    <source>
        <dbReference type="ARBA" id="ARBA00022989"/>
    </source>
</evidence>
<dbReference type="InterPro" id="IPR036249">
    <property type="entry name" value="Thioredoxin-like_sf"/>
</dbReference>
<dbReference type="SFLD" id="SFLDG01203">
    <property type="entry name" value="Prostaglandin_E_synthase_like1"/>
    <property type="match status" value="1"/>
</dbReference>
<comment type="catalytic activity">
    <reaction evidence="16">
        <text>prostaglandin H2 = prostaglandin E2</text>
        <dbReference type="Rhea" id="RHEA:12893"/>
        <dbReference type="ChEBI" id="CHEBI:57405"/>
        <dbReference type="ChEBI" id="CHEBI:606564"/>
        <dbReference type="EC" id="5.3.99.3"/>
    </reaction>
    <physiologicalReaction direction="left-to-right" evidence="16">
        <dbReference type="Rhea" id="RHEA:12894"/>
    </physiologicalReaction>
</comment>
<gene>
    <name evidence="20" type="ORF">ANDGO_08299</name>
</gene>
<evidence type="ECO:0000313" key="20">
    <source>
        <dbReference type="EMBL" id="KAF0852349.1"/>
    </source>
</evidence>
<reference evidence="20" key="1">
    <citation type="submission" date="2019-09" db="EMBL/GenBank/DDBJ databases">
        <title>The Mitochondrial Proteome of the Jakobid, Andalucia godoyi, a Protist With the Most Gene-Rich and Bacteria-Like Mitochondrial Genome.</title>
        <authorList>
            <person name="Gray M.W."/>
            <person name="Burger G."/>
            <person name="Derelle R."/>
            <person name="Klimes V."/>
            <person name="Leger M."/>
            <person name="Sarrasin M."/>
            <person name="Vlcek C."/>
            <person name="Roger A.J."/>
            <person name="Elias M."/>
            <person name="Lang B.F."/>
        </authorList>
    </citation>
    <scope>NUCLEOTIDE SEQUENCE</scope>
    <source>
        <strain evidence="20">And28</strain>
    </source>
</reference>
<keyword evidence="7" id="KW-0643">Prostaglandin biosynthesis</keyword>
<comment type="pathway">
    <text evidence="1">Lipid metabolism; prostaglandin biosynthesis.</text>
</comment>
<keyword evidence="10" id="KW-1133">Transmembrane helix</keyword>
<dbReference type="GO" id="GO:0050220">
    <property type="term" value="F:prostaglandin-E synthase activity"/>
    <property type="evidence" value="ECO:0007669"/>
    <property type="project" value="UniProtKB-EC"/>
</dbReference>
<keyword evidence="21" id="KW-1185">Reference proteome</keyword>
<sequence>MEHAFRTGARLFAGAFCTMAAVTAVSYRPLSLVVSSALPESTRVDRSLHADASTAGGGQRVFTTGGAHPEFQTGVLLYQYSSCPFCNKVKAYLDWRQIAYTAVEVNPLTKTELKWSVDYTKVPIVIAMPAYERLIESSKIIETLEVRMTGNDDFLRDSESEKWRAWVDTSLVKTLPPNIYRTIPEAWDSLEYMTEHHKFSAMERRAAQVVGTVVMYVIGKMLKRKYGFADERQALVDRLNEWSEFVDSRGGFAGGKQPNVTDASVFGVLRAVEPLQLWPEVTSKSRISKWYRNMKEHVGPSQCKIVL</sequence>
<dbReference type="SUPFAM" id="SSF47616">
    <property type="entry name" value="GST C-terminal domain-like"/>
    <property type="match status" value="1"/>
</dbReference>
<dbReference type="Gene3D" id="1.20.1050.10">
    <property type="match status" value="1"/>
</dbReference>
<evidence type="ECO:0000256" key="18">
    <source>
        <dbReference type="ARBA" id="ARBA00037847"/>
    </source>
</evidence>
<keyword evidence="11" id="KW-0443">Lipid metabolism</keyword>
<keyword evidence="13" id="KW-0275">Fatty acid biosynthesis</keyword>
<evidence type="ECO:0000256" key="7">
    <source>
        <dbReference type="ARBA" id="ARBA00022585"/>
    </source>
</evidence>
<name>A0A8K0AJ44_ANDGO</name>
<evidence type="ECO:0000256" key="5">
    <source>
        <dbReference type="ARBA" id="ARBA00022501"/>
    </source>
</evidence>
<keyword evidence="9" id="KW-0276">Fatty acid metabolism</keyword>
<evidence type="ECO:0000256" key="14">
    <source>
        <dbReference type="ARBA" id="ARBA00023235"/>
    </source>
</evidence>
<comment type="catalytic activity">
    <reaction evidence="15">
        <text>prostaglandin H2 = (12S)-hydroxy-(5Z,8E,10E)-heptadecatrienoate + malonaldehyde</text>
        <dbReference type="Rhea" id="RHEA:48644"/>
        <dbReference type="ChEBI" id="CHEBI:57405"/>
        <dbReference type="ChEBI" id="CHEBI:90694"/>
        <dbReference type="ChEBI" id="CHEBI:566274"/>
    </reaction>
    <physiologicalReaction direction="left-to-right" evidence="15">
        <dbReference type="Rhea" id="RHEA:48645"/>
    </physiologicalReaction>
</comment>
<comment type="similarity">
    <text evidence="2">Belongs to the GST superfamily.</text>
</comment>
<dbReference type="Pfam" id="PF13417">
    <property type="entry name" value="GST_N_3"/>
    <property type="match status" value="1"/>
</dbReference>
<dbReference type="EMBL" id="VRVR01000043">
    <property type="protein sequence ID" value="KAF0852349.1"/>
    <property type="molecule type" value="Genomic_DNA"/>
</dbReference>
<keyword evidence="12" id="KW-0472">Membrane</keyword>